<protein>
    <submittedName>
        <fullName evidence="3">Fatty acid desaturase</fullName>
    </submittedName>
</protein>
<feature type="transmembrane region" description="Helical" evidence="1">
    <location>
        <begin position="53"/>
        <end position="85"/>
    </location>
</feature>
<evidence type="ECO:0000313" key="4">
    <source>
        <dbReference type="Proteomes" id="UP000241444"/>
    </source>
</evidence>
<reference evidence="4" key="1">
    <citation type="submission" date="2017-11" db="EMBL/GenBank/DDBJ databases">
        <authorList>
            <person name="Kuznetsova I."/>
            <person name="Sazanova A."/>
            <person name="Chirak E."/>
            <person name="Safronova V."/>
            <person name="Willems A."/>
        </authorList>
    </citation>
    <scope>NUCLEOTIDE SEQUENCE [LARGE SCALE GENOMIC DNA]</scope>
    <source>
        <strain evidence="4">STM 196</strain>
    </source>
</reference>
<accession>A0A2P7AK23</accession>
<dbReference type="InterPro" id="IPR039393">
    <property type="entry name" value="Rhizopine-oxygenase-like"/>
</dbReference>
<name>A0A2P7AK23_9HYPH</name>
<evidence type="ECO:0000256" key="1">
    <source>
        <dbReference type="SAM" id="Phobius"/>
    </source>
</evidence>
<dbReference type="InterPro" id="IPR005804">
    <property type="entry name" value="FA_desaturase_dom"/>
</dbReference>
<keyword evidence="1" id="KW-0812">Transmembrane</keyword>
<dbReference type="GO" id="GO:0016717">
    <property type="term" value="F:oxidoreductase activity, acting on paired donors, with oxidation of a pair of donors resulting in the reduction of molecular oxygen to two molecules of water"/>
    <property type="evidence" value="ECO:0007669"/>
    <property type="project" value="TreeGrafter"/>
</dbReference>
<dbReference type="OrthoDB" id="9792534at2"/>
<dbReference type="InterPro" id="IPR012171">
    <property type="entry name" value="Fatty_acid_desaturase"/>
</dbReference>
<evidence type="ECO:0000313" key="3">
    <source>
        <dbReference type="EMBL" id="PSH54569.1"/>
    </source>
</evidence>
<comment type="caution">
    <text evidence="3">The sequence shown here is derived from an EMBL/GenBank/DDBJ whole genome shotgun (WGS) entry which is preliminary data.</text>
</comment>
<keyword evidence="1" id="KW-1133">Transmembrane helix</keyword>
<dbReference type="PANTHER" id="PTHR19353">
    <property type="entry name" value="FATTY ACID DESATURASE 2"/>
    <property type="match status" value="1"/>
</dbReference>
<gene>
    <name evidence="3" type="ORF">CU102_28785</name>
</gene>
<feature type="domain" description="Fatty acid desaturase" evidence="2">
    <location>
        <begin position="72"/>
        <end position="314"/>
    </location>
</feature>
<proteinExistence type="predicted"/>
<dbReference type="Proteomes" id="UP000241444">
    <property type="component" value="Unassembled WGS sequence"/>
</dbReference>
<dbReference type="AlphaFoldDB" id="A0A2P7AK23"/>
<keyword evidence="1" id="KW-0472">Membrane</keyword>
<feature type="transmembrane region" description="Helical" evidence="1">
    <location>
        <begin position="208"/>
        <end position="231"/>
    </location>
</feature>
<evidence type="ECO:0000259" key="2">
    <source>
        <dbReference type="Pfam" id="PF00487"/>
    </source>
</evidence>
<dbReference type="EMBL" id="PGGO01000087">
    <property type="protein sequence ID" value="PSH54569.1"/>
    <property type="molecule type" value="Genomic_DNA"/>
</dbReference>
<organism evidence="3 4">
    <name type="scientific">Phyllobacterium brassicacearum</name>
    <dbReference type="NCBI Taxonomy" id="314235"/>
    <lineage>
        <taxon>Bacteria</taxon>
        <taxon>Pseudomonadati</taxon>
        <taxon>Pseudomonadota</taxon>
        <taxon>Alphaproteobacteria</taxon>
        <taxon>Hyphomicrobiales</taxon>
        <taxon>Phyllobacteriaceae</taxon>
        <taxon>Phyllobacterium</taxon>
    </lineage>
</organism>
<dbReference type="GO" id="GO:0008610">
    <property type="term" value="P:lipid biosynthetic process"/>
    <property type="evidence" value="ECO:0007669"/>
    <property type="project" value="UniProtKB-ARBA"/>
</dbReference>
<sequence length="360" mass="41435">MPTKRDYSLIGRDARLAVESGLAAAEWYHTDIPRKQMKELMKRSDGPAIRDTAIWLGSMVLFAGLGITFWGTWVCVPFFLAYGVLYGSASDSRWHECGHGTAFKTRWMNDAVYEIACFMIMRNPVTWRWSHTRHHTDTVIVGRDPEIAVMRPPDLLRVVLNFFGILDVWHALNDLVRNTFGVISAEEKTFIPEQEQPRAIRIARIWSAIYAVTIALSIYIGSVLPLVLIGLPRLYGAWHHVLTGLLQHGGLADNVTDHRLNSRTVLMNPVSRFIYWNMNYHVEHHMFPMVPYHALPQLHAMIRHDLPAANPSILHAYREMVPAFLRQLRNEDYFLKRELPPTAKPYREEFHSERMAAAAE</sequence>
<dbReference type="Pfam" id="PF00487">
    <property type="entry name" value="FA_desaturase"/>
    <property type="match status" value="1"/>
</dbReference>
<keyword evidence="4" id="KW-1185">Reference proteome</keyword>
<dbReference type="PANTHER" id="PTHR19353:SF19">
    <property type="entry name" value="DELTA(5) FATTY ACID DESATURASE C-RELATED"/>
    <property type="match status" value="1"/>
</dbReference>
<dbReference type="GO" id="GO:0016020">
    <property type="term" value="C:membrane"/>
    <property type="evidence" value="ECO:0007669"/>
    <property type="project" value="TreeGrafter"/>
</dbReference>
<dbReference type="CDD" id="cd03511">
    <property type="entry name" value="Rhizopine-oxygenase-like"/>
    <property type="match status" value="1"/>
</dbReference>